<protein>
    <submittedName>
        <fullName evidence="1">Lecithin:cholesterol acyltransferase family protein</fullName>
    </submittedName>
</protein>
<proteinExistence type="predicted"/>
<dbReference type="SMR" id="A2F1D8"/>
<organism evidence="1 2">
    <name type="scientific">Trichomonas vaginalis (strain ATCC PRA-98 / G3)</name>
    <dbReference type="NCBI Taxonomy" id="412133"/>
    <lineage>
        <taxon>Eukaryota</taxon>
        <taxon>Metamonada</taxon>
        <taxon>Parabasalia</taxon>
        <taxon>Trichomonadida</taxon>
        <taxon>Trichomonadidae</taxon>
        <taxon>Trichomonas</taxon>
    </lineage>
</organism>
<keyword evidence="1" id="KW-0808">Transferase</keyword>
<dbReference type="VEuPathDB" id="TrichDB:TVAG_395490"/>
<evidence type="ECO:0000313" key="2">
    <source>
        <dbReference type="Proteomes" id="UP000001542"/>
    </source>
</evidence>
<reference evidence="1" key="1">
    <citation type="submission" date="2006-10" db="EMBL/GenBank/DDBJ databases">
        <authorList>
            <person name="Amadeo P."/>
            <person name="Zhao Q."/>
            <person name="Wortman J."/>
            <person name="Fraser-Liggett C."/>
            <person name="Carlton J."/>
        </authorList>
    </citation>
    <scope>NUCLEOTIDE SEQUENCE</scope>
    <source>
        <strain evidence="1">G3</strain>
    </source>
</reference>
<dbReference type="InterPro" id="IPR029058">
    <property type="entry name" value="AB_hydrolase_fold"/>
</dbReference>
<dbReference type="Proteomes" id="UP000001542">
    <property type="component" value="Unassembled WGS sequence"/>
</dbReference>
<dbReference type="eggNOG" id="KOG2369">
    <property type="taxonomic scope" value="Eukaryota"/>
</dbReference>
<sequence>MLSLLFTLSFSEKLKPIVLIPGAMRSRLEVNSTRDTISYCSHKNKNLAWLNVFSFVPPFINCFFDYFALDYDEEKGISHSKENVSIKPQGNFGELDNIIGTGPKIFGLRLFGYLNKFIDRLKEIGYVEKQNLFAAPYDWRLGVAHLGEYFDNLRKLVENAYTLNGNTKVHLFSHSLGGWVIYVFLTEKTTPEWRQKYIDAVTLSAPSWSGSGTALSGFVRHTLPFVPFYKTDRLRDFIDSLGMYHIHLPSSFYYENDTLVVKKDGQNIKGKDVIKYIKSVFSEKHFKMAEANFNLTSKPHKPLDVPTNIAYNSGIKQTMGYDLKHGKSIQMEGDGLVGSKGLDWVCKNWNKADLRCHNFNSSSLKFIHQLLPRSKEATDVYLDMIFNGKVPKPAKTTNKAQEEL</sequence>
<dbReference type="InterPro" id="IPR003386">
    <property type="entry name" value="LACT/PDAT_acylTrfase"/>
</dbReference>
<dbReference type="PANTHER" id="PTHR11440">
    <property type="entry name" value="LECITHIN-CHOLESTEROL ACYLTRANSFERASE-RELATED"/>
    <property type="match status" value="1"/>
</dbReference>
<name>A2F1D8_TRIV3</name>
<evidence type="ECO:0000313" key="1">
    <source>
        <dbReference type="EMBL" id="EAY01302.1"/>
    </source>
</evidence>
<gene>
    <name evidence="1" type="ORF">TVAG_395490</name>
</gene>
<keyword evidence="2" id="KW-1185">Reference proteome</keyword>
<dbReference type="SUPFAM" id="SSF53474">
    <property type="entry name" value="alpha/beta-Hydrolases"/>
    <property type="match status" value="1"/>
</dbReference>
<dbReference type="VEuPathDB" id="TrichDB:TVAGG3_0075620"/>
<dbReference type="Pfam" id="PF02450">
    <property type="entry name" value="LCAT"/>
    <property type="match status" value="1"/>
</dbReference>
<dbReference type="GO" id="GO:0008374">
    <property type="term" value="F:O-acyltransferase activity"/>
    <property type="evidence" value="ECO:0007669"/>
    <property type="project" value="InterPro"/>
</dbReference>
<dbReference type="EMBL" id="DS113572">
    <property type="protein sequence ID" value="EAY01302.1"/>
    <property type="molecule type" value="Genomic_DNA"/>
</dbReference>
<dbReference type="GO" id="GO:0006629">
    <property type="term" value="P:lipid metabolic process"/>
    <property type="evidence" value="ECO:0000318"/>
    <property type="project" value="GO_Central"/>
</dbReference>
<dbReference type="RefSeq" id="XP_001330170.1">
    <property type="nucleotide sequence ID" value="XM_001330135.1"/>
</dbReference>
<dbReference type="InParanoid" id="A2F1D8"/>
<dbReference type="KEGG" id="tva:4759128"/>
<accession>A2F1D8</accession>
<dbReference type="STRING" id="5722.A2F1D8"/>
<dbReference type="AlphaFoldDB" id="A2F1D8"/>
<keyword evidence="1" id="KW-0012">Acyltransferase</keyword>
<dbReference type="OrthoDB" id="190846at2759"/>
<dbReference type="Gene3D" id="3.40.50.1820">
    <property type="entry name" value="alpha/beta hydrolase"/>
    <property type="match status" value="1"/>
</dbReference>
<reference evidence="1" key="2">
    <citation type="journal article" date="2007" name="Science">
        <title>Draft genome sequence of the sexually transmitted pathogen Trichomonas vaginalis.</title>
        <authorList>
            <person name="Carlton J.M."/>
            <person name="Hirt R.P."/>
            <person name="Silva J.C."/>
            <person name="Delcher A.L."/>
            <person name="Schatz M."/>
            <person name="Zhao Q."/>
            <person name="Wortman J.R."/>
            <person name="Bidwell S.L."/>
            <person name="Alsmark U.C.M."/>
            <person name="Besteiro S."/>
            <person name="Sicheritz-Ponten T."/>
            <person name="Noel C.J."/>
            <person name="Dacks J.B."/>
            <person name="Foster P.G."/>
            <person name="Simillion C."/>
            <person name="Van de Peer Y."/>
            <person name="Miranda-Saavedra D."/>
            <person name="Barton G.J."/>
            <person name="Westrop G.D."/>
            <person name="Mueller S."/>
            <person name="Dessi D."/>
            <person name="Fiori P.L."/>
            <person name="Ren Q."/>
            <person name="Paulsen I."/>
            <person name="Zhang H."/>
            <person name="Bastida-Corcuera F.D."/>
            <person name="Simoes-Barbosa A."/>
            <person name="Brown M.T."/>
            <person name="Hayes R.D."/>
            <person name="Mukherjee M."/>
            <person name="Okumura C.Y."/>
            <person name="Schneider R."/>
            <person name="Smith A.J."/>
            <person name="Vanacova S."/>
            <person name="Villalvazo M."/>
            <person name="Haas B.J."/>
            <person name="Pertea M."/>
            <person name="Feldblyum T.V."/>
            <person name="Utterback T.R."/>
            <person name="Shu C.L."/>
            <person name="Osoegawa K."/>
            <person name="de Jong P.J."/>
            <person name="Hrdy I."/>
            <person name="Horvathova L."/>
            <person name="Zubacova Z."/>
            <person name="Dolezal P."/>
            <person name="Malik S.B."/>
            <person name="Logsdon J.M. Jr."/>
            <person name="Henze K."/>
            <person name="Gupta A."/>
            <person name="Wang C.C."/>
            <person name="Dunne R.L."/>
            <person name="Upcroft J.A."/>
            <person name="Upcroft P."/>
            <person name="White O."/>
            <person name="Salzberg S.L."/>
            <person name="Tang P."/>
            <person name="Chiu C.-H."/>
            <person name="Lee Y.-S."/>
            <person name="Embley T.M."/>
            <person name="Coombs G.H."/>
            <person name="Mottram J.C."/>
            <person name="Tachezy J."/>
            <person name="Fraser-Liggett C.M."/>
            <person name="Johnson P.J."/>
        </authorList>
    </citation>
    <scope>NUCLEOTIDE SEQUENCE [LARGE SCALE GENOMIC DNA]</scope>
    <source>
        <strain evidence="1">G3</strain>
    </source>
</reference>